<dbReference type="OrthoDB" id="3242798at2"/>
<dbReference type="PANTHER" id="PTHR23407:SF1">
    <property type="entry name" value="5-FORMYLTETRAHYDROFOLATE CYCLO-LIGASE"/>
    <property type="match status" value="1"/>
</dbReference>
<evidence type="ECO:0000313" key="5">
    <source>
        <dbReference type="Proteomes" id="UP000235703"/>
    </source>
</evidence>
<gene>
    <name evidence="4" type="ORF">CJ198_07025</name>
</gene>
<dbReference type="AlphaFoldDB" id="A0A2N6PHG4"/>
<dbReference type="EMBL" id="PNFZ01000003">
    <property type="protein sequence ID" value="PMB98119.1"/>
    <property type="molecule type" value="Genomic_DNA"/>
</dbReference>
<dbReference type="GO" id="GO:0030272">
    <property type="term" value="F:5-formyltetrahydrofolate cyclo-ligase activity"/>
    <property type="evidence" value="ECO:0007669"/>
    <property type="project" value="TreeGrafter"/>
</dbReference>
<dbReference type="InterPro" id="IPR037171">
    <property type="entry name" value="NagB/RpiA_transferase-like"/>
</dbReference>
<accession>A0A2N6PHG4</accession>
<keyword evidence="3" id="KW-0067">ATP-binding</keyword>
<dbReference type="InterPro" id="IPR024185">
    <property type="entry name" value="FTHF_cligase-like_sf"/>
</dbReference>
<dbReference type="PANTHER" id="PTHR23407">
    <property type="entry name" value="ATPASE INHIBITOR/5-FORMYLTETRAHYDROFOLATE CYCLO-LIGASE"/>
    <property type="match status" value="1"/>
</dbReference>
<evidence type="ECO:0000256" key="3">
    <source>
        <dbReference type="ARBA" id="ARBA00022840"/>
    </source>
</evidence>
<evidence type="ECO:0000313" key="4">
    <source>
        <dbReference type="EMBL" id="PMB98119.1"/>
    </source>
</evidence>
<name>A0A2N6PHG4_9MICO</name>
<evidence type="ECO:0000256" key="1">
    <source>
        <dbReference type="ARBA" id="ARBA00010638"/>
    </source>
</evidence>
<reference evidence="4 5" key="1">
    <citation type="submission" date="2017-09" db="EMBL/GenBank/DDBJ databases">
        <title>Bacterial strain isolated from the female urinary microbiota.</title>
        <authorList>
            <person name="Thomas-White K."/>
            <person name="Kumar N."/>
            <person name="Forster S."/>
            <person name="Putonti C."/>
            <person name="Lawley T."/>
            <person name="Wolfe A.J."/>
        </authorList>
    </citation>
    <scope>NUCLEOTIDE SEQUENCE [LARGE SCALE GENOMIC DNA]</scope>
    <source>
        <strain evidence="4 5">UMB0680</strain>
    </source>
</reference>
<dbReference type="Proteomes" id="UP000235703">
    <property type="component" value="Unassembled WGS sequence"/>
</dbReference>
<evidence type="ECO:0008006" key="6">
    <source>
        <dbReference type="Google" id="ProtNLM"/>
    </source>
</evidence>
<dbReference type="GO" id="GO:0035999">
    <property type="term" value="P:tetrahydrofolate interconversion"/>
    <property type="evidence" value="ECO:0007669"/>
    <property type="project" value="TreeGrafter"/>
</dbReference>
<dbReference type="SUPFAM" id="SSF100950">
    <property type="entry name" value="NagB/RpiA/CoA transferase-like"/>
    <property type="match status" value="1"/>
</dbReference>
<comment type="similarity">
    <text evidence="1">Belongs to the 5-formyltetrahydrofolate cyclo-ligase family.</text>
</comment>
<proteinExistence type="inferred from homology"/>
<keyword evidence="5" id="KW-1185">Reference proteome</keyword>
<dbReference type="GO" id="GO:0009396">
    <property type="term" value="P:folic acid-containing compound biosynthetic process"/>
    <property type="evidence" value="ECO:0007669"/>
    <property type="project" value="TreeGrafter"/>
</dbReference>
<protein>
    <recommendedName>
        <fullName evidence="6">5-formyltetrahydrofolate cyclo-ligase</fullName>
    </recommendedName>
</protein>
<sequence>MHGLLDDVLDGRLVDNRQHLLRGGLRRRQEAGAQPGHGDDGLGHSGVAILSHILSVRIGVRAVTETSNAAAKAELRSRIRAGRRTRDGAAAAFAEVLAGCVPDEGAVLAYAALPGEPNLDLLLDDLHARGRTVYLPVTTPGEPLRFGRLETAMESLPRVGTWQIREPQPVLTAPEAVAGTADHPPVGVVFVPGLAYGPAGARLGNGAGFYDRTFGPQGQAPTTSATVDFIGVCYSDEVLGEIGREEWDLAVTAIATETGLQAVSGGAGAGACE</sequence>
<comment type="caution">
    <text evidence="4">The sequence shown here is derived from an EMBL/GenBank/DDBJ whole genome shotgun (WGS) entry which is preliminary data.</text>
</comment>
<dbReference type="InterPro" id="IPR002698">
    <property type="entry name" value="FTHF_cligase"/>
</dbReference>
<dbReference type="Pfam" id="PF01812">
    <property type="entry name" value="5-FTHF_cyc-lig"/>
    <property type="match status" value="1"/>
</dbReference>
<evidence type="ECO:0000256" key="2">
    <source>
        <dbReference type="ARBA" id="ARBA00022741"/>
    </source>
</evidence>
<keyword evidence="2" id="KW-0547">Nucleotide-binding</keyword>
<dbReference type="Gene3D" id="3.40.50.10420">
    <property type="entry name" value="NagB/RpiA/CoA transferase-like"/>
    <property type="match status" value="1"/>
</dbReference>
<organism evidence="4 5">
    <name type="scientific">Brevibacterium luteolum</name>
    <dbReference type="NCBI Taxonomy" id="199591"/>
    <lineage>
        <taxon>Bacteria</taxon>
        <taxon>Bacillati</taxon>
        <taxon>Actinomycetota</taxon>
        <taxon>Actinomycetes</taxon>
        <taxon>Micrococcales</taxon>
        <taxon>Brevibacteriaceae</taxon>
        <taxon>Brevibacterium</taxon>
    </lineage>
</organism>
<dbReference type="GO" id="GO:0005524">
    <property type="term" value="F:ATP binding"/>
    <property type="evidence" value="ECO:0007669"/>
    <property type="project" value="UniProtKB-KW"/>
</dbReference>